<keyword evidence="3" id="KW-1185">Reference proteome</keyword>
<reference evidence="2" key="1">
    <citation type="submission" date="2021-11" db="EMBL/GenBank/DDBJ databases">
        <title>Streptomyces corallinus and Kineosporia corallina sp. nov., two new coral-derived marine actinobacteria.</title>
        <authorList>
            <person name="Buangrab K."/>
            <person name="Sutthacheep M."/>
            <person name="Yeemin T."/>
            <person name="Harunari E."/>
            <person name="Igarashi Y."/>
            <person name="Sripreechasak P."/>
            <person name="Kanchanasin P."/>
            <person name="Tanasupawat S."/>
            <person name="Phongsopitanun W."/>
        </authorList>
    </citation>
    <scope>NUCLEOTIDE SEQUENCE</scope>
    <source>
        <strain evidence="2">JCM 31032</strain>
    </source>
</reference>
<dbReference type="AlphaFoldDB" id="A0A9X1NBX4"/>
<gene>
    <name evidence="2" type="ORF">LR394_08880</name>
</gene>
<proteinExistence type="predicted"/>
<dbReference type="Proteomes" id="UP001138997">
    <property type="component" value="Unassembled WGS sequence"/>
</dbReference>
<comment type="caution">
    <text evidence="2">The sequence shown here is derived from an EMBL/GenBank/DDBJ whole genome shotgun (WGS) entry which is preliminary data.</text>
</comment>
<protein>
    <submittedName>
        <fullName evidence="2">Uncharacterized protein</fullName>
    </submittedName>
</protein>
<evidence type="ECO:0000256" key="1">
    <source>
        <dbReference type="SAM" id="SignalP"/>
    </source>
</evidence>
<evidence type="ECO:0000313" key="2">
    <source>
        <dbReference type="EMBL" id="MCD5311009.1"/>
    </source>
</evidence>
<name>A0A9X1NBX4_9ACTN</name>
<organism evidence="2 3">
    <name type="scientific">Kineosporia babensis</name>
    <dbReference type="NCBI Taxonomy" id="499548"/>
    <lineage>
        <taxon>Bacteria</taxon>
        <taxon>Bacillati</taxon>
        <taxon>Actinomycetota</taxon>
        <taxon>Actinomycetes</taxon>
        <taxon>Kineosporiales</taxon>
        <taxon>Kineosporiaceae</taxon>
        <taxon>Kineosporia</taxon>
    </lineage>
</organism>
<dbReference type="EMBL" id="JAJOMB010000003">
    <property type="protein sequence ID" value="MCD5311009.1"/>
    <property type="molecule type" value="Genomic_DNA"/>
</dbReference>
<dbReference type="Gene3D" id="3.30.1380.10">
    <property type="match status" value="1"/>
</dbReference>
<keyword evidence="1" id="KW-0732">Signal</keyword>
<feature type="chain" id="PRO_5040797684" evidence="1">
    <location>
        <begin position="30"/>
        <end position="359"/>
    </location>
</feature>
<sequence>MSTATVRYALISSIVTLGLLVGSAATASAAPKVAKAAVAFGTSGPSAAAVTSAHPCQSGQETCVSSDPKVALSWSSSASTSGCGFGLVVNWGDGKPAQTIELGGSKNAKVWTIRHNYPGGVAARQSYPITAKATVLRDKDERGCSIASGATTLVLTCTATQLSGTSWNTRFPGGLSALELLNDGFRPRVEQFATAMSEAGITVRPTSTLRSPQRSYLMHFSYKIAKGQISPADVPAYVPVGKESGPKICWQHRTATGKKDAKASVAAAKSLLGALGVDSTLATPPALRSRHNTGDAIDMSVSWTQPTIKIKNAEGRLVRIGSGPKDGTNPKLMAVGASYGVNHYMPAAVDRNHWSSDGR</sequence>
<accession>A0A9X1NBX4</accession>
<evidence type="ECO:0000313" key="3">
    <source>
        <dbReference type="Proteomes" id="UP001138997"/>
    </source>
</evidence>
<dbReference type="RefSeq" id="WP_231440185.1">
    <property type="nucleotide sequence ID" value="NZ_JAJOMB010000003.1"/>
</dbReference>
<dbReference type="InterPro" id="IPR009045">
    <property type="entry name" value="Zn_M74/Hedgehog-like"/>
</dbReference>
<feature type="signal peptide" evidence="1">
    <location>
        <begin position="1"/>
        <end position="29"/>
    </location>
</feature>